<evidence type="ECO:0000256" key="3">
    <source>
        <dbReference type="ARBA" id="ARBA00023163"/>
    </source>
</evidence>
<protein>
    <submittedName>
        <fullName evidence="5">Unannotated protein</fullName>
    </submittedName>
</protein>
<dbReference type="InterPro" id="IPR016032">
    <property type="entry name" value="Sig_transdc_resp-reg_C-effctor"/>
</dbReference>
<evidence type="ECO:0000313" key="5">
    <source>
        <dbReference type="EMBL" id="CAB4542839.1"/>
    </source>
</evidence>
<feature type="domain" description="HTH luxR-type" evidence="4">
    <location>
        <begin position="162"/>
        <end position="227"/>
    </location>
</feature>
<dbReference type="Pfam" id="PF00196">
    <property type="entry name" value="GerE"/>
    <property type="match status" value="1"/>
</dbReference>
<evidence type="ECO:0000259" key="4">
    <source>
        <dbReference type="PROSITE" id="PS50043"/>
    </source>
</evidence>
<reference evidence="5" key="1">
    <citation type="submission" date="2020-05" db="EMBL/GenBank/DDBJ databases">
        <authorList>
            <person name="Chiriac C."/>
            <person name="Salcher M."/>
            <person name="Ghai R."/>
            <person name="Kavagutti S V."/>
        </authorList>
    </citation>
    <scope>NUCLEOTIDE SEQUENCE</scope>
</reference>
<dbReference type="InterPro" id="IPR000792">
    <property type="entry name" value="Tscrpt_reg_LuxR_C"/>
</dbReference>
<dbReference type="PANTHER" id="PTHR44688">
    <property type="entry name" value="DNA-BINDING TRANSCRIPTIONAL ACTIVATOR DEVR_DOSR"/>
    <property type="match status" value="1"/>
</dbReference>
<dbReference type="Gene3D" id="1.10.10.10">
    <property type="entry name" value="Winged helix-like DNA-binding domain superfamily/Winged helix DNA-binding domain"/>
    <property type="match status" value="1"/>
</dbReference>
<dbReference type="InterPro" id="IPR036388">
    <property type="entry name" value="WH-like_DNA-bd_sf"/>
</dbReference>
<dbReference type="SUPFAM" id="SSF46894">
    <property type="entry name" value="C-terminal effector domain of the bipartite response regulators"/>
    <property type="match status" value="1"/>
</dbReference>
<dbReference type="PANTHER" id="PTHR44688:SF16">
    <property type="entry name" value="DNA-BINDING TRANSCRIPTIONAL ACTIVATOR DEVR_DOSR"/>
    <property type="match status" value="1"/>
</dbReference>
<keyword evidence="3" id="KW-0804">Transcription</keyword>
<dbReference type="GO" id="GO:0003677">
    <property type="term" value="F:DNA binding"/>
    <property type="evidence" value="ECO:0007669"/>
    <property type="project" value="UniProtKB-KW"/>
</dbReference>
<dbReference type="PRINTS" id="PR00038">
    <property type="entry name" value="HTHLUXR"/>
</dbReference>
<dbReference type="CDD" id="cd06170">
    <property type="entry name" value="LuxR_C_like"/>
    <property type="match status" value="1"/>
</dbReference>
<dbReference type="AlphaFoldDB" id="A0A6J6BX50"/>
<dbReference type="PROSITE" id="PS50043">
    <property type="entry name" value="HTH_LUXR_2"/>
    <property type="match status" value="1"/>
</dbReference>
<organism evidence="5">
    <name type="scientific">freshwater metagenome</name>
    <dbReference type="NCBI Taxonomy" id="449393"/>
    <lineage>
        <taxon>unclassified sequences</taxon>
        <taxon>metagenomes</taxon>
        <taxon>ecological metagenomes</taxon>
    </lineage>
</organism>
<evidence type="ECO:0000256" key="1">
    <source>
        <dbReference type="ARBA" id="ARBA00023015"/>
    </source>
</evidence>
<proteinExistence type="predicted"/>
<accession>A0A6J6BX50</accession>
<name>A0A6J6BX50_9ZZZZ</name>
<dbReference type="SMART" id="SM00421">
    <property type="entry name" value="HTH_LUXR"/>
    <property type="match status" value="1"/>
</dbReference>
<sequence>MQGGNCMDDLARIARINQIYAQATNPNDYCRRLTHDPELGRGMLGTQLYALSNRGTLQLVGSYGLEAFDPNASLSLFEDHPLSQAINSRTVWHGKREVQGRELVNWVLPLIKGDVPVGASTSLTDPKEKIVPFSEQATIAAANAGAIYLESLGLKNLFRETAQPEEGQLTDRQYEILVGMARGETNAQIAQQLILSESSIKQESVKIFRILGVGSRQQAVAKAKATGLLPQSVFTEEVA</sequence>
<keyword evidence="2" id="KW-0238">DNA-binding</keyword>
<evidence type="ECO:0000256" key="2">
    <source>
        <dbReference type="ARBA" id="ARBA00023125"/>
    </source>
</evidence>
<dbReference type="EMBL" id="CAEZST010000004">
    <property type="protein sequence ID" value="CAB4542839.1"/>
    <property type="molecule type" value="Genomic_DNA"/>
</dbReference>
<dbReference type="GO" id="GO:0006355">
    <property type="term" value="P:regulation of DNA-templated transcription"/>
    <property type="evidence" value="ECO:0007669"/>
    <property type="project" value="InterPro"/>
</dbReference>
<keyword evidence="1" id="KW-0805">Transcription regulation</keyword>
<gene>
    <name evidence="5" type="ORF">UFOPK1503_00379</name>
</gene>